<evidence type="ECO:0000259" key="1">
    <source>
        <dbReference type="PROSITE" id="PS50930"/>
    </source>
</evidence>
<dbReference type="EMBL" id="CP014263">
    <property type="protein sequence ID" value="AQG78360.1"/>
    <property type="molecule type" value="Genomic_DNA"/>
</dbReference>
<dbReference type="PANTHER" id="PTHR37299:SF1">
    <property type="entry name" value="STAGE 0 SPORULATION PROTEIN A HOMOLOG"/>
    <property type="match status" value="1"/>
</dbReference>
<evidence type="ECO:0000313" key="2">
    <source>
        <dbReference type="EMBL" id="AQG78360.1"/>
    </source>
</evidence>
<feature type="domain" description="HTH LytTR-type" evidence="1">
    <location>
        <begin position="23"/>
        <end position="126"/>
    </location>
</feature>
<gene>
    <name evidence="2" type="ORF">AWR27_02820</name>
</gene>
<proteinExistence type="predicted"/>
<reference evidence="2 3" key="1">
    <citation type="submission" date="2016-01" db="EMBL/GenBank/DDBJ databases">
        <authorList>
            <person name="Oliw E.H."/>
        </authorList>
    </citation>
    <scope>NUCLEOTIDE SEQUENCE [LARGE SCALE GENOMIC DNA]</scope>
    <source>
        <strain evidence="2 3">DY10</strain>
    </source>
</reference>
<accession>A0A1P9WSN0</accession>
<protein>
    <submittedName>
        <fullName evidence="2">Response regulator receiver protein</fullName>
    </submittedName>
</protein>
<dbReference type="STRING" id="1178516.AWR27_02820"/>
<dbReference type="PANTHER" id="PTHR37299">
    <property type="entry name" value="TRANSCRIPTIONAL REGULATOR-RELATED"/>
    <property type="match status" value="1"/>
</dbReference>
<dbReference type="GO" id="GO:0000156">
    <property type="term" value="F:phosphorelay response regulator activity"/>
    <property type="evidence" value="ECO:0007669"/>
    <property type="project" value="InterPro"/>
</dbReference>
<dbReference type="KEGG" id="smon:AWR27_02820"/>
<dbReference type="SMART" id="SM00850">
    <property type="entry name" value="LytTR"/>
    <property type="match status" value="1"/>
</dbReference>
<dbReference type="GO" id="GO:0003677">
    <property type="term" value="F:DNA binding"/>
    <property type="evidence" value="ECO:0007669"/>
    <property type="project" value="InterPro"/>
</dbReference>
<sequence>MSYFPSAATSARTMPTEWPPLKLYLRETGRQSFSVSDLVYLQAVANYSWLNWVDGQRMLMPRTLKYYSPKLPTEWFIRLHRNCVVNRRYVERLERTDAGGLVHLSTGEVLPVSRRRWSLVRRQLAHGMPHLN</sequence>
<dbReference type="AlphaFoldDB" id="A0A1P9WSN0"/>
<evidence type="ECO:0000313" key="3">
    <source>
        <dbReference type="Proteomes" id="UP000187941"/>
    </source>
</evidence>
<keyword evidence="3" id="KW-1185">Reference proteome</keyword>
<dbReference type="RefSeq" id="WP_077129802.1">
    <property type="nucleotide sequence ID" value="NZ_CP014263.1"/>
</dbReference>
<name>A0A1P9WSN0_9BACT</name>
<dbReference type="Pfam" id="PF04397">
    <property type="entry name" value="LytTR"/>
    <property type="match status" value="1"/>
</dbReference>
<dbReference type="PROSITE" id="PS50930">
    <property type="entry name" value="HTH_LYTTR"/>
    <property type="match status" value="1"/>
</dbReference>
<organism evidence="2 3">
    <name type="scientific">Spirosoma montaniterrae</name>
    <dbReference type="NCBI Taxonomy" id="1178516"/>
    <lineage>
        <taxon>Bacteria</taxon>
        <taxon>Pseudomonadati</taxon>
        <taxon>Bacteroidota</taxon>
        <taxon>Cytophagia</taxon>
        <taxon>Cytophagales</taxon>
        <taxon>Cytophagaceae</taxon>
        <taxon>Spirosoma</taxon>
    </lineage>
</organism>
<dbReference type="InterPro" id="IPR007492">
    <property type="entry name" value="LytTR_DNA-bd_dom"/>
</dbReference>
<dbReference type="InterPro" id="IPR046947">
    <property type="entry name" value="LytR-like"/>
</dbReference>
<dbReference type="Gene3D" id="2.40.50.1020">
    <property type="entry name" value="LytTr DNA-binding domain"/>
    <property type="match status" value="1"/>
</dbReference>
<dbReference type="OrthoDB" id="800024at2"/>
<dbReference type="Proteomes" id="UP000187941">
    <property type="component" value="Chromosome"/>
</dbReference>